<keyword evidence="1" id="KW-0812">Transmembrane</keyword>
<organism evidence="2 3">
    <name type="scientific">Streptococcus sanguinis</name>
    <dbReference type="NCBI Taxonomy" id="1305"/>
    <lineage>
        <taxon>Bacteria</taxon>
        <taxon>Bacillati</taxon>
        <taxon>Bacillota</taxon>
        <taxon>Bacilli</taxon>
        <taxon>Lactobacillales</taxon>
        <taxon>Streptococcaceae</taxon>
        <taxon>Streptococcus</taxon>
    </lineage>
</organism>
<dbReference type="AlphaFoldDB" id="A0A859EP42"/>
<dbReference type="RefSeq" id="WP_002896407.1">
    <property type="nucleotide sequence ID" value="NZ_CP054570.1"/>
</dbReference>
<name>A0A859EP42_STRSA</name>
<evidence type="ECO:0000313" key="2">
    <source>
        <dbReference type="EMBL" id="QKQ44441.1"/>
    </source>
</evidence>
<feature type="transmembrane region" description="Helical" evidence="1">
    <location>
        <begin position="32"/>
        <end position="50"/>
    </location>
</feature>
<protein>
    <submittedName>
        <fullName evidence="2">Lantibiotic ABC transporter permease</fullName>
    </submittedName>
</protein>
<accession>A0A859EP42</accession>
<proteinExistence type="predicted"/>
<reference evidence="2 3" key="1">
    <citation type="submission" date="2020-05" db="EMBL/GenBank/DDBJ databases">
        <title>FDA dAtabase for Regulatory Grade micrObial Sequences (FDA-ARGOS): Supporting development and validation of Infectious Disease Dx tests.</title>
        <authorList>
            <person name="Bojja K."/>
            <person name="Kessler A."/>
            <person name="Tallon L."/>
            <person name="Sadzewicz L."/>
            <person name="Zhao X."/>
            <person name="Vavikolanu K."/>
            <person name="Mehta A."/>
            <person name="Aluvathingal J."/>
            <person name="Nadendla S."/>
            <person name="Myers T."/>
            <person name="Yan Y."/>
            <person name="Sichtig H."/>
        </authorList>
    </citation>
    <scope>NUCLEOTIDE SEQUENCE [LARGE SCALE GENOMIC DNA]</scope>
    <source>
        <strain evidence="2 3">FDAARGOS_770</strain>
    </source>
</reference>
<feature type="transmembrane region" description="Helical" evidence="1">
    <location>
        <begin position="56"/>
        <end position="78"/>
    </location>
</feature>
<evidence type="ECO:0000313" key="3">
    <source>
        <dbReference type="Proteomes" id="UP000509459"/>
    </source>
</evidence>
<feature type="transmembrane region" description="Helical" evidence="1">
    <location>
        <begin position="117"/>
        <end position="136"/>
    </location>
</feature>
<feature type="transmembrane region" description="Helical" evidence="1">
    <location>
        <begin position="182"/>
        <end position="201"/>
    </location>
</feature>
<dbReference type="Proteomes" id="UP000509459">
    <property type="component" value="Chromosome"/>
</dbReference>
<evidence type="ECO:0000256" key="1">
    <source>
        <dbReference type="SAM" id="Phobius"/>
    </source>
</evidence>
<gene>
    <name evidence="2" type="ORF">FOC72_07730</name>
</gene>
<keyword evidence="1" id="KW-1133">Transmembrane helix</keyword>
<keyword evidence="1" id="KW-0472">Membrane</keyword>
<dbReference type="EMBL" id="CP054570">
    <property type="protein sequence ID" value="QKQ44441.1"/>
    <property type="molecule type" value="Genomic_DNA"/>
</dbReference>
<feature type="transmembrane region" description="Helical" evidence="1">
    <location>
        <begin position="90"/>
        <end position="111"/>
    </location>
</feature>
<feature type="transmembrane region" description="Helical" evidence="1">
    <location>
        <begin position="156"/>
        <end position="176"/>
    </location>
</feature>
<sequence>MGVYKMKKRYYEFLNVLVTDCNPIKNLDFYKAGLVELFFISLVFIVSIFLRGEMHHLSMIVMNFTIVHTLILFLAFLLFQKFFDIKALQLIPTSSYLFLHFELLFWGSIFFGENHLAFFMIFIILSLSYQLINLLYQMVIVSKLRYFEQKQKINILQIHAIVLCCLSAGVAVITRLFMLSGLYMIIALVGLSIALTPLYLLGYAQVFTGWRNQVPEKW</sequence>